<reference evidence="10 12" key="2">
    <citation type="submission" date="2013-03" db="EMBL/GenBank/DDBJ databases">
        <title>The Genome Sequence of Enterococcus gilvus ATCC BAA-350 (PacBio/Illumina hybrid assembly).</title>
        <authorList>
            <consortium name="The Broad Institute Genomics Platform"/>
            <consortium name="The Broad Institute Genome Sequencing Center for Infectious Disease"/>
            <person name="Earl A."/>
            <person name="Russ C."/>
            <person name="Gilmore M."/>
            <person name="Surin D."/>
            <person name="Walker B."/>
            <person name="Young S."/>
            <person name="Zeng Q."/>
            <person name="Gargeya S."/>
            <person name="Fitzgerald M."/>
            <person name="Haas B."/>
            <person name="Abouelleil A."/>
            <person name="Allen A.W."/>
            <person name="Alvarado L."/>
            <person name="Arachchi H.M."/>
            <person name="Berlin A.M."/>
            <person name="Chapman S.B."/>
            <person name="Gainer-Dewar J."/>
            <person name="Goldberg J."/>
            <person name="Griggs A."/>
            <person name="Gujja S."/>
            <person name="Hansen M."/>
            <person name="Howarth C."/>
            <person name="Imamovic A."/>
            <person name="Ireland A."/>
            <person name="Larimer J."/>
            <person name="McCowan C."/>
            <person name="Murphy C."/>
            <person name="Pearson M."/>
            <person name="Poon T.W."/>
            <person name="Priest M."/>
            <person name="Roberts A."/>
            <person name="Saif S."/>
            <person name="Shea T."/>
            <person name="Sisk P."/>
            <person name="Sykes S."/>
            <person name="Wortman J."/>
            <person name="Nusbaum C."/>
            <person name="Birren B."/>
        </authorList>
    </citation>
    <scope>NUCLEOTIDE SEQUENCE [LARGE SCALE GENOMIC DNA]</scope>
    <source>
        <strain evidence="10 12">ATCC BAA-350</strain>
    </source>
</reference>
<dbReference type="PATRIC" id="fig|1158614.3.peg.2616"/>
<dbReference type="PANTHER" id="PTHR13604:SF0">
    <property type="entry name" value="ABASIC SITE PROCESSING PROTEIN HMCES"/>
    <property type="match status" value="1"/>
</dbReference>
<dbReference type="Pfam" id="PF02586">
    <property type="entry name" value="SRAP"/>
    <property type="match status" value="1"/>
</dbReference>
<evidence type="ECO:0000256" key="3">
    <source>
        <dbReference type="ARBA" id="ARBA00022763"/>
    </source>
</evidence>
<keyword evidence="12" id="KW-1185">Reference proteome</keyword>
<dbReference type="Proteomes" id="UP000013750">
    <property type="component" value="Unassembled WGS sequence"/>
</dbReference>
<keyword evidence="4 8" id="KW-0378">Hydrolase</keyword>
<evidence type="ECO:0000313" key="12">
    <source>
        <dbReference type="Proteomes" id="UP000014160"/>
    </source>
</evidence>
<evidence type="ECO:0000256" key="2">
    <source>
        <dbReference type="ARBA" id="ARBA00022670"/>
    </source>
</evidence>
<dbReference type="GO" id="GO:0003697">
    <property type="term" value="F:single-stranded DNA binding"/>
    <property type="evidence" value="ECO:0007669"/>
    <property type="project" value="InterPro"/>
</dbReference>
<dbReference type="EMBL" id="AJDQ01000008">
    <property type="protein sequence ID" value="EOI55416.1"/>
    <property type="molecule type" value="Genomic_DNA"/>
</dbReference>
<keyword evidence="6" id="KW-0238">DNA-binding</keyword>
<gene>
    <name evidence="10" type="ORF">I592_01342</name>
    <name evidence="9" type="ORF">UKC_02624</name>
</gene>
<evidence type="ECO:0000256" key="7">
    <source>
        <dbReference type="ARBA" id="ARBA00023239"/>
    </source>
</evidence>
<comment type="caution">
    <text evidence="9">The sequence shown here is derived from an EMBL/GenBank/DDBJ whole genome shotgun (WGS) entry which is preliminary data.</text>
</comment>
<keyword evidence="3" id="KW-0227">DNA damage</keyword>
<dbReference type="GO" id="GO:0008233">
    <property type="term" value="F:peptidase activity"/>
    <property type="evidence" value="ECO:0007669"/>
    <property type="project" value="UniProtKB-KW"/>
</dbReference>
<dbReference type="Gene3D" id="3.90.1680.10">
    <property type="entry name" value="SOS response associated peptidase-like"/>
    <property type="match status" value="1"/>
</dbReference>
<sequence length="197" mass="22994">MIEMCGRYLFDPMTGELDEYWKIIRNVAEKQKQYGDKEIATGDVFPSNNVVTLGANQKRRIVPGITKWGFEGFKKGQLLINARAETVEEKKTFRNSFQNHRCIFPMTGFYEWNTNKEKFLFIGESETLYVAGFYRLHEGIAESIIMTTEPDDVVSKIHDRMPLIIDKKDMEKWILDLDFAKEYLENNKSIVESKKVS</sequence>
<dbReference type="eggNOG" id="COG2135">
    <property type="taxonomic scope" value="Bacteria"/>
</dbReference>
<evidence type="ECO:0000256" key="5">
    <source>
        <dbReference type="ARBA" id="ARBA00023124"/>
    </source>
</evidence>
<evidence type="ECO:0000256" key="1">
    <source>
        <dbReference type="ARBA" id="ARBA00008136"/>
    </source>
</evidence>
<name>R2VCQ4_9ENTE</name>
<dbReference type="Proteomes" id="UP000014160">
    <property type="component" value="Unassembled WGS sequence"/>
</dbReference>
<reference evidence="9 11" key="1">
    <citation type="submission" date="2013-02" db="EMBL/GenBank/DDBJ databases">
        <title>The Genome Sequence of Enterococcus gilvus ATCC BAA-350.</title>
        <authorList>
            <consortium name="The Broad Institute Genome Sequencing Platform"/>
            <consortium name="The Broad Institute Genome Sequencing Center for Infectious Disease"/>
            <person name="Earl A.M."/>
            <person name="Gilmore M.S."/>
            <person name="Lebreton F."/>
            <person name="Walker B."/>
            <person name="Young S.K."/>
            <person name="Zeng Q."/>
            <person name="Gargeya S."/>
            <person name="Fitzgerald M."/>
            <person name="Haas B."/>
            <person name="Abouelleil A."/>
            <person name="Alvarado L."/>
            <person name="Arachchi H.M."/>
            <person name="Berlin A.M."/>
            <person name="Chapman S.B."/>
            <person name="Dewar J."/>
            <person name="Goldberg J."/>
            <person name="Griggs A."/>
            <person name="Gujja S."/>
            <person name="Hansen M."/>
            <person name="Howarth C."/>
            <person name="Imamovic A."/>
            <person name="Larimer J."/>
            <person name="McCowan C."/>
            <person name="Murphy C."/>
            <person name="Neiman D."/>
            <person name="Pearson M."/>
            <person name="Priest M."/>
            <person name="Roberts A."/>
            <person name="Saif S."/>
            <person name="Shea T."/>
            <person name="Sisk P."/>
            <person name="Sykes S."/>
            <person name="Wortman J."/>
            <person name="Nusbaum C."/>
            <person name="Birren B."/>
        </authorList>
    </citation>
    <scope>NUCLEOTIDE SEQUENCE [LARGE SCALE GENOMIC DNA]</scope>
    <source>
        <strain evidence="9 11">ATCC BAA-350</strain>
    </source>
</reference>
<evidence type="ECO:0000256" key="6">
    <source>
        <dbReference type="ARBA" id="ARBA00023125"/>
    </source>
</evidence>
<dbReference type="GO" id="GO:0006508">
    <property type="term" value="P:proteolysis"/>
    <property type="evidence" value="ECO:0007669"/>
    <property type="project" value="UniProtKB-KW"/>
</dbReference>
<accession>R2VCQ4</accession>
<dbReference type="PANTHER" id="PTHR13604">
    <property type="entry name" value="DC12-RELATED"/>
    <property type="match status" value="1"/>
</dbReference>
<dbReference type="GO" id="GO:0016829">
    <property type="term" value="F:lyase activity"/>
    <property type="evidence" value="ECO:0007669"/>
    <property type="project" value="UniProtKB-KW"/>
</dbReference>
<evidence type="ECO:0000256" key="4">
    <source>
        <dbReference type="ARBA" id="ARBA00022801"/>
    </source>
</evidence>
<evidence type="ECO:0000313" key="9">
    <source>
        <dbReference type="EMBL" id="EOI55416.1"/>
    </source>
</evidence>
<dbReference type="EMBL" id="ASWH01000001">
    <property type="protein sequence ID" value="EOW82041.1"/>
    <property type="molecule type" value="Genomic_DNA"/>
</dbReference>
<proteinExistence type="inferred from homology"/>
<protein>
    <recommendedName>
        <fullName evidence="8">Abasic site processing protein</fullName>
        <ecNumber evidence="8">3.4.-.-</ecNumber>
    </recommendedName>
</protein>
<evidence type="ECO:0000313" key="10">
    <source>
        <dbReference type="EMBL" id="EOW82041.1"/>
    </source>
</evidence>
<keyword evidence="7" id="KW-0456">Lyase</keyword>
<dbReference type="EC" id="3.4.-.-" evidence="8"/>
<dbReference type="GO" id="GO:0106300">
    <property type="term" value="P:protein-DNA covalent cross-linking repair"/>
    <property type="evidence" value="ECO:0007669"/>
    <property type="project" value="InterPro"/>
</dbReference>
<comment type="similarity">
    <text evidence="1 8">Belongs to the SOS response-associated peptidase family.</text>
</comment>
<dbReference type="InterPro" id="IPR003738">
    <property type="entry name" value="SRAP"/>
</dbReference>
<dbReference type="SUPFAM" id="SSF143081">
    <property type="entry name" value="BB1717-like"/>
    <property type="match status" value="1"/>
</dbReference>
<keyword evidence="5" id="KW-0190">Covalent protein-DNA linkage</keyword>
<evidence type="ECO:0000256" key="8">
    <source>
        <dbReference type="RuleBase" id="RU364100"/>
    </source>
</evidence>
<keyword evidence="2 8" id="KW-0645">Protease</keyword>
<dbReference type="AlphaFoldDB" id="R2VCQ4"/>
<evidence type="ECO:0000313" key="11">
    <source>
        <dbReference type="Proteomes" id="UP000013750"/>
    </source>
</evidence>
<organism evidence="9 11">
    <name type="scientific">Enterococcus gilvus ATCC BAA-350</name>
    <dbReference type="NCBI Taxonomy" id="1158614"/>
    <lineage>
        <taxon>Bacteria</taxon>
        <taxon>Bacillati</taxon>
        <taxon>Bacillota</taxon>
        <taxon>Bacilli</taxon>
        <taxon>Lactobacillales</taxon>
        <taxon>Enterococcaceae</taxon>
        <taxon>Enterococcus</taxon>
    </lineage>
</organism>
<dbReference type="HOGENOM" id="CLU_035990_6_3_9"/>
<dbReference type="InterPro" id="IPR036590">
    <property type="entry name" value="SRAP-like"/>
</dbReference>